<comment type="caution">
    <text evidence="1">The sequence shown here is derived from an EMBL/GenBank/DDBJ whole genome shotgun (WGS) entry which is preliminary data.</text>
</comment>
<keyword evidence="2" id="KW-1185">Reference proteome</keyword>
<dbReference type="RefSeq" id="WP_184744188.1">
    <property type="nucleotide sequence ID" value="NZ_JACHGJ010000001.1"/>
</dbReference>
<reference evidence="1 2" key="1">
    <citation type="submission" date="2020-08" db="EMBL/GenBank/DDBJ databases">
        <title>Genomic Encyclopedia of Type Strains, Phase IV (KMG-IV): sequencing the most valuable type-strain genomes for metagenomic binning, comparative biology and taxonomic classification.</title>
        <authorList>
            <person name="Goeker M."/>
        </authorList>
    </citation>
    <scope>NUCLEOTIDE SEQUENCE [LARGE SCALE GENOMIC DNA]</scope>
    <source>
        <strain evidence="1 2">DSM 2461</strain>
    </source>
</reference>
<dbReference type="PANTHER" id="PTHR35841">
    <property type="entry name" value="PHOSPHONATES-BINDING PERIPLASMIC PROTEIN"/>
    <property type="match status" value="1"/>
</dbReference>
<dbReference type="EMBL" id="JACHGJ010000001">
    <property type="protein sequence ID" value="MBB6479215.1"/>
    <property type="molecule type" value="Genomic_DNA"/>
</dbReference>
<dbReference type="PANTHER" id="PTHR35841:SF1">
    <property type="entry name" value="PHOSPHONATES-BINDING PERIPLASMIC PROTEIN"/>
    <property type="match status" value="1"/>
</dbReference>
<evidence type="ECO:0000313" key="1">
    <source>
        <dbReference type="EMBL" id="MBB6479215.1"/>
    </source>
</evidence>
<organism evidence="1 2">
    <name type="scientific">Spirochaeta isovalerica</name>
    <dbReference type="NCBI Taxonomy" id="150"/>
    <lineage>
        <taxon>Bacteria</taxon>
        <taxon>Pseudomonadati</taxon>
        <taxon>Spirochaetota</taxon>
        <taxon>Spirochaetia</taxon>
        <taxon>Spirochaetales</taxon>
        <taxon>Spirochaetaceae</taxon>
        <taxon>Spirochaeta</taxon>
    </lineage>
</organism>
<proteinExistence type="predicted"/>
<dbReference type="Pfam" id="PF12974">
    <property type="entry name" value="Phosphonate-bd"/>
    <property type="match status" value="1"/>
</dbReference>
<name>A0A841R5T5_9SPIO</name>
<dbReference type="Proteomes" id="UP000587760">
    <property type="component" value="Unassembled WGS sequence"/>
</dbReference>
<evidence type="ECO:0000313" key="2">
    <source>
        <dbReference type="Proteomes" id="UP000587760"/>
    </source>
</evidence>
<dbReference type="AlphaFoldDB" id="A0A841R5T5"/>
<dbReference type="SUPFAM" id="SSF53850">
    <property type="entry name" value="Periplasmic binding protein-like II"/>
    <property type="match status" value="1"/>
</dbReference>
<gene>
    <name evidence="1" type="ORF">HNR50_000848</name>
</gene>
<sequence length="282" mass="31849">MKKILIICLMFLAATLFSQTVLKMGLFPIYNAKTMIRLFAPIAQKLEEDTGYSIQLLSSPDKADFNNKTLNGYFDISWTNNSCYQEAREKGIICAVARGTPAFRGIVMVRKDSGIDSIEQLKGKKIGAIGPYSLAGYLFLKNDLIDAGIDINRDCLLEFNLKPEAIPFRVHDGVYDAGVFSEDTLIGSPLFESIRDDMKIIHSSIPIPHFPFTVKTDMDPVLRNSIQRSLNGISHESETFREILDDLNLEKIMAVDDSDYDEFVEFYRKSINYDSVGNQEKK</sequence>
<accession>A0A841R5T5</accession>
<protein>
    <submittedName>
        <fullName evidence="1">Phosphonate transport system substrate-binding protein</fullName>
    </submittedName>
</protein>
<dbReference type="Gene3D" id="3.40.190.10">
    <property type="entry name" value="Periplasmic binding protein-like II"/>
    <property type="match status" value="2"/>
</dbReference>